<evidence type="ECO:0000313" key="7">
    <source>
        <dbReference type="EMBL" id="VDK39057.1"/>
    </source>
</evidence>
<dbReference type="PANTHER" id="PTHR47972:SF28">
    <property type="entry name" value="KINESIN-LIKE PROTEIN KLP-3"/>
    <property type="match status" value="1"/>
</dbReference>
<dbReference type="GO" id="GO:0003777">
    <property type="term" value="F:microtubule motor activity"/>
    <property type="evidence" value="ECO:0007669"/>
    <property type="project" value="InterPro"/>
</dbReference>
<keyword evidence="4" id="KW-0963">Cytoplasm</keyword>
<dbReference type="Gene3D" id="3.40.850.10">
    <property type="entry name" value="Kinesin motor domain"/>
    <property type="match status" value="1"/>
</dbReference>
<keyword evidence="4" id="KW-0206">Cytoskeleton</keyword>
<protein>
    <recommendedName>
        <fullName evidence="6">Kinesin motor domain-containing protein</fullName>
    </recommendedName>
</protein>
<dbReference type="PROSITE" id="PS50067">
    <property type="entry name" value="KINESIN_MOTOR_2"/>
    <property type="match status" value="1"/>
</dbReference>
<name>A0A3P6Q1C2_9BILA</name>
<dbReference type="EMBL" id="UYRT01005624">
    <property type="protein sequence ID" value="VDK39057.1"/>
    <property type="molecule type" value="Genomic_DNA"/>
</dbReference>
<comment type="subcellular location">
    <subcellularLocation>
        <location evidence="1">Cytoplasm</location>
        <location evidence="1">Cytoskeleton</location>
    </subcellularLocation>
</comment>
<dbReference type="InterPro" id="IPR031852">
    <property type="entry name" value="Vik1/Cik1_MT-bd"/>
</dbReference>
<dbReference type="GO" id="GO:0007018">
    <property type="term" value="P:microtubule-based movement"/>
    <property type="evidence" value="ECO:0007669"/>
    <property type="project" value="InterPro"/>
</dbReference>
<dbReference type="AlphaFoldDB" id="A0A3P6Q1C2"/>
<evidence type="ECO:0000259" key="6">
    <source>
        <dbReference type="PROSITE" id="PS50067"/>
    </source>
</evidence>
<keyword evidence="8" id="KW-1185">Reference proteome</keyword>
<dbReference type="GO" id="GO:0008017">
    <property type="term" value="F:microtubule binding"/>
    <property type="evidence" value="ECO:0007669"/>
    <property type="project" value="InterPro"/>
</dbReference>
<feature type="domain" description="Kinesin motor" evidence="6">
    <location>
        <begin position="171"/>
        <end position="233"/>
    </location>
</feature>
<evidence type="ECO:0000313" key="8">
    <source>
        <dbReference type="Proteomes" id="UP000271098"/>
    </source>
</evidence>
<dbReference type="GO" id="GO:0015630">
    <property type="term" value="C:microtubule cytoskeleton"/>
    <property type="evidence" value="ECO:0007669"/>
    <property type="project" value="TreeGrafter"/>
</dbReference>
<dbReference type="InterPro" id="IPR027640">
    <property type="entry name" value="Kinesin-like_fam"/>
</dbReference>
<keyword evidence="3" id="KW-0067">ATP-binding</keyword>
<dbReference type="PANTHER" id="PTHR47972">
    <property type="entry name" value="KINESIN-LIKE PROTEIN KLP-3"/>
    <property type="match status" value="1"/>
</dbReference>
<comment type="similarity">
    <text evidence="5">Belongs to the TRAFAC class myosin-kinesin ATPase superfamily. Kinesin family.</text>
</comment>
<dbReference type="InterPro" id="IPR027417">
    <property type="entry name" value="P-loop_NTPase"/>
</dbReference>
<evidence type="ECO:0000256" key="4">
    <source>
        <dbReference type="ARBA" id="ARBA00023212"/>
    </source>
</evidence>
<comment type="caution">
    <text evidence="5">Lacks conserved residue(s) required for the propagation of feature annotation.</text>
</comment>
<evidence type="ECO:0000256" key="1">
    <source>
        <dbReference type="ARBA" id="ARBA00004245"/>
    </source>
</evidence>
<dbReference type="Proteomes" id="UP000271098">
    <property type="component" value="Unassembled WGS sequence"/>
</dbReference>
<organism evidence="7 8">
    <name type="scientific">Gongylonema pulchrum</name>
    <dbReference type="NCBI Taxonomy" id="637853"/>
    <lineage>
        <taxon>Eukaryota</taxon>
        <taxon>Metazoa</taxon>
        <taxon>Ecdysozoa</taxon>
        <taxon>Nematoda</taxon>
        <taxon>Chromadorea</taxon>
        <taxon>Rhabditida</taxon>
        <taxon>Spirurina</taxon>
        <taxon>Spiruromorpha</taxon>
        <taxon>Spiruroidea</taxon>
        <taxon>Gongylonematidae</taxon>
        <taxon>Gongylonema</taxon>
    </lineage>
</organism>
<evidence type="ECO:0000256" key="3">
    <source>
        <dbReference type="ARBA" id="ARBA00022840"/>
    </source>
</evidence>
<dbReference type="Pfam" id="PF16796">
    <property type="entry name" value="Microtub_bd"/>
    <property type="match status" value="1"/>
</dbReference>
<dbReference type="InterPro" id="IPR001752">
    <property type="entry name" value="Kinesin_motor_dom"/>
</dbReference>
<sequence>MKGISLLSLEFGTLSEENLALKNALVNAQRSIHMLQLRLNIDPSLTDSEVPQNAEKMCQTEDAEQPALNLELGASGQIRAQDEENNNIRKRYDQETAAALQKNMYQLIEAKIELKKLAADIRDVAHKELRCIRKSFETKVSCYVGSLVQRYLREVDARKRLHNKLVELSGNIRVFCRIRPAASESSEKLCVHIDPFDNSLITVDMANGERKKFNCDRAFSEKHTQADVNLLFC</sequence>
<dbReference type="InterPro" id="IPR036961">
    <property type="entry name" value="Kinesin_motor_dom_sf"/>
</dbReference>
<evidence type="ECO:0000256" key="2">
    <source>
        <dbReference type="ARBA" id="ARBA00022741"/>
    </source>
</evidence>
<reference evidence="7 8" key="1">
    <citation type="submission" date="2018-11" db="EMBL/GenBank/DDBJ databases">
        <authorList>
            <consortium name="Pathogen Informatics"/>
        </authorList>
    </citation>
    <scope>NUCLEOTIDE SEQUENCE [LARGE SCALE GENOMIC DNA]</scope>
</reference>
<dbReference type="SUPFAM" id="SSF52540">
    <property type="entry name" value="P-loop containing nucleoside triphosphate hydrolases"/>
    <property type="match status" value="1"/>
</dbReference>
<dbReference type="GO" id="GO:0005524">
    <property type="term" value="F:ATP binding"/>
    <property type="evidence" value="ECO:0007669"/>
    <property type="project" value="UniProtKB-KW"/>
</dbReference>
<evidence type="ECO:0000256" key="5">
    <source>
        <dbReference type="PROSITE-ProRule" id="PRU00283"/>
    </source>
</evidence>
<accession>A0A3P6Q1C2</accession>
<keyword evidence="2" id="KW-0547">Nucleotide-binding</keyword>
<dbReference type="OrthoDB" id="3176171at2759"/>
<proteinExistence type="inferred from homology"/>
<gene>
    <name evidence="7" type="ORF">GPUH_LOCUS3326</name>
</gene>